<dbReference type="AlphaFoldDB" id="A0A2G9U930"/>
<dbReference type="GO" id="GO:0019478">
    <property type="term" value="P:D-amino acid catabolic process"/>
    <property type="evidence" value="ECO:0007669"/>
    <property type="project" value="TreeGrafter"/>
</dbReference>
<feature type="domain" description="FAD dependent oxidoreductase" evidence="8">
    <location>
        <begin position="239"/>
        <end position="431"/>
    </location>
</feature>
<accession>A0A2G9U930</accession>
<feature type="compositionally biased region" description="Basic and acidic residues" evidence="7">
    <location>
        <begin position="47"/>
        <end position="62"/>
    </location>
</feature>
<dbReference type="InterPro" id="IPR023209">
    <property type="entry name" value="DAO"/>
</dbReference>
<dbReference type="InterPro" id="IPR006076">
    <property type="entry name" value="FAD-dep_OxRdtase"/>
</dbReference>
<evidence type="ECO:0000313" key="9">
    <source>
        <dbReference type="EMBL" id="PIO66761.1"/>
    </source>
</evidence>
<dbReference type="Proteomes" id="UP000230423">
    <property type="component" value="Unassembled WGS sequence"/>
</dbReference>
<evidence type="ECO:0000313" key="10">
    <source>
        <dbReference type="Proteomes" id="UP000230423"/>
    </source>
</evidence>
<name>A0A2G9U930_TELCI</name>
<dbReference type="GO" id="GO:0071949">
    <property type="term" value="F:FAD binding"/>
    <property type="evidence" value="ECO:0007669"/>
    <property type="project" value="InterPro"/>
</dbReference>
<reference evidence="9 10" key="1">
    <citation type="submission" date="2015-09" db="EMBL/GenBank/DDBJ databases">
        <title>Draft genome of the parasitic nematode Teladorsagia circumcincta isolate WARC Sus (inbred).</title>
        <authorList>
            <person name="Mitreva M."/>
        </authorList>
    </citation>
    <scope>NUCLEOTIDE SEQUENCE [LARGE SCALE GENOMIC DNA]</scope>
    <source>
        <strain evidence="9 10">S</strain>
    </source>
</reference>
<evidence type="ECO:0000256" key="3">
    <source>
        <dbReference type="ARBA" id="ARBA00006730"/>
    </source>
</evidence>
<comment type="subcellular location">
    <subcellularLocation>
        <location evidence="2">Peroxisome matrix</location>
    </subcellularLocation>
</comment>
<dbReference type="Pfam" id="PF01266">
    <property type="entry name" value="DAO"/>
    <property type="match status" value="2"/>
</dbReference>
<evidence type="ECO:0000256" key="4">
    <source>
        <dbReference type="ARBA" id="ARBA00022630"/>
    </source>
</evidence>
<evidence type="ECO:0000256" key="2">
    <source>
        <dbReference type="ARBA" id="ARBA00004253"/>
    </source>
</evidence>
<evidence type="ECO:0000256" key="7">
    <source>
        <dbReference type="SAM" id="MobiDB-lite"/>
    </source>
</evidence>
<keyword evidence="5" id="KW-0274">FAD</keyword>
<comment type="similarity">
    <text evidence="3">Belongs to the DAMOX/DASOX family.</text>
</comment>
<feature type="region of interest" description="Disordered" evidence="7">
    <location>
        <begin position="129"/>
        <end position="149"/>
    </location>
</feature>
<evidence type="ECO:0000256" key="6">
    <source>
        <dbReference type="ARBA" id="ARBA00023002"/>
    </source>
</evidence>
<sequence length="543" mass="59917">EKSPMLYLLYEIDGGGPTAGHCCFGGAVDDGHENAVDIPTTTSLNAPDDHGDRRKTSSGRHYESHTVEKLKLTFAGRRKAINAVIVGRETWTINEANEAQMEREEMASRPDSAAFYALLRGFSADSRRESVRRAHGADGSAKSSRQPGPITVSKFRKLLLAAIQILNSTLIKDKAYPATSLKPAPCPPHWLLPVAKRFRCTEEDACTDDKRSRGKSENKAFMSLATYPCITYISNIMGDICVVGAGIIGMSTAVAIQENLPNRQVVVMAEKFSPHLTSDIAAGLIEPYLSGKDTETINRWCKETMQHVRAYMEREPNGGAQEMSGYRFSQDPVPSWISLMDNVHILSREEIAKRHPLPQQSGAFYTTLYLQPTKYISYLTKRFLTNRGKIIRKRVESLNELVSDFGCIVNCTGLEAKKLVDDQLLHPIRGQFSDDCVILGGTADAHSWDLSVSEETAQRILDGNRRNVPALQGAKILSHHVGLRPGRSDVRLEAESRTFNGKKALIVHNYGHGGSGVTLFWGCAMDVVRNISGSHDDMTASKL</sequence>
<dbReference type="OrthoDB" id="2015447at2759"/>
<proteinExistence type="inferred from homology"/>
<protein>
    <submittedName>
        <fullName evidence="9">FAD dependent oxidoreductase</fullName>
    </submittedName>
</protein>
<dbReference type="InterPro" id="IPR006181">
    <property type="entry name" value="D-amino_acid_oxidase_CS"/>
</dbReference>
<keyword evidence="6" id="KW-0560">Oxidoreductase</keyword>
<keyword evidence="4" id="KW-0285">Flavoprotein</keyword>
<dbReference type="PANTHER" id="PTHR11530">
    <property type="entry name" value="D-AMINO ACID OXIDASE"/>
    <property type="match status" value="1"/>
</dbReference>
<comment type="cofactor">
    <cofactor evidence="1">
        <name>FAD</name>
        <dbReference type="ChEBI" id="CHEBI:57692"/>
    </cofactor>
</comment>
<dbReference type="PANTHER" id="PTHR11530:SF11">
    <property type="entry name" value="D-ASPARTATE OXIDASE"/>
    <property type="match status" value="1"/>
</dbReference>
<dbReference type="Gene3D" id="3.40.50.720">
    <property type="entry name" value="NAD(P)-binding Rossmann-like Domain"/>
    <property type="match status" value="3"/>
</dbReference>
<organism evidence="9 10">
    <name type="scientific">Teladorsagia circumcincta</name>
    <name type="common">Brown stomach worm</name>
    <name type="synonym">Ostertagia circumcincta</name>
    <dbReference type="NCBI Taxonomy" id="45464"/>
    <lineage>
        <taxon>Eukaryota</taxon>
        <taxon>Metazoa</taxon>
        <taxon>Ecdysozoa</taxon>
        <taxon>Nematoda</taxon>
        <taxon>Chromadorea</taxon>
        <taxon>Rhabditida</taxon>
        <taxon>Rhabditina</taxon>
        <taxon>Rhabditomorpha</taxon>
        <taxon>Strongyloidea</taxon>
        <taxon>Trichostrongylidae</taxon>
        <taxon>Teladorsagia</taxon>
    </lineage>
</organism>
<feature type="domain" description="FAD dependent oxidoreductase" evidence="8">
    <location>
        <begin position="434"/>
        <end position="527"/>
    </location>
</feature>
<gene>
    <name evidence="9" type="ORF">TELCIR_11513</name>
</gene>
<keyword evidence="10" id="KW-1185">Reference proteome</keyword>
<feature type="region of interest" description="Disordered" evidence="7">
    <location>
        <begin position="34"/>
        <end position="62"/>
    </location>
</feature>
<dbReference type="GO" id="GO:0003884">
    <property type="term" value="F:D-amino-acid oxidase activity"/>
    <property type="evidence" value="ECO:0007669"/>
    <property type="project" value="InterPro"/>
</dbReference>
<evidence type="ECO:0000259" key="8">
    <source>
        <dbReference type="Pfam" id="PF01266"/>
    </source>
</evidence>
<dbReference type="SUPFAM" id="SSF51971">
    <property type="entry name" value="Nucleotide-binding domain"/>
    <property type="match status" value="1"/>
</dbReference>
<dbReference type="EMBL" id="KZ348040">
    <property type="protein sequence ID" value="PIO66761.1"/>
    <property type="molecule type" value="Genomic_DNA"/>
</dbReference>
<feature type="non-terminal residue" evidence="9">
    <location>
        <position position="1"/>
    </location>
</feature>
<dbReference type="PROSITE" id="PS00677">
    <property type="entry name" value="DAO"/>
    <property type="match status" value="1"/>
</dbReference>
<dbReference type="GO" id="GO:0005782">
    <property type="term" value="C:peroxisomal matrix"/>
    <property type="evidence" value="ECO:0007669"/>
    <property type="project" value="UniProtKB-SubCell"/>
</dbReference>
<evidence type="ECO:0000256" key="5">
    <source>
        <dbReference type="ARBA" id="ARBA00022827"/>
    </source>
</evidence>
<evidence type="ECO:0000256" key="1">
    <source>
        <dbReference type="ARBA" id="ARBA00001974"/>
    </source>
</evidence>